<evidence type="ECO:0000256" key="2">
    <source>
        <dbReference type="SAM" id="SignalP"/>
    </source>
</evidence>
<feature type="region of interest" description="Disordered" evidence="1">
    <location>
        <begin position="25"/>
        <end position="50"/>
    </location>
</feature>
<evidence type="ECO:0000256" key="1">
    <source>
        <dbReference type="SAM" id="MobiDB-lite"/>
    </source>
</evidence>
<dbReference type="EMBL" id="AP027729">
    <property type="protein sequence ID" value="BDZ42987.1"/>
    <property type="molecule type" value="Genomic_DNA"/>
</dbReference>
<accession>A0ABN6XDN4</accession>
<organism evidence="4 5">
    <name type="scientific">Paraoerskovia sediminicola</name>
    <dbReference type="NCBI Taxonomy" id="1138587"/>
    <lineage>
        <taxon>Bacteria</taxon>
        <taxon>Bacillati</taxon>
        <taxon>Actinomycetota</taxon>
        <taxon>Actinomycetes</taxon>
        <taxon>Micrococcales</taxon>
        <taxon>Cellulomonadaceae</taxon>
        <taxon>Paraoerskovia</taxon>
    </lineage>
</organism>
<dbReference type="Proteomes" id="UP001321475">
    <property type="component" value="Chromosome"/>
</dbReference>
<keyword evidence="2" id="KW-0732">Signal</keyword>
<keyword evidence="5" id="KW-1185">Reference proteome</keyword>
<proteinExistence type="predicted"/>
<protein>
    <recommendedName>
        <fullName evidence="3">DUF8094 domain-containing protein</fullName>
    </recommendedName>
</protein>
<evidence type="ECO:0000313" key="5">
    <source>
        <dbReference type="Proteomes" id="UP001321475"/>
    </source>
</evidence>
<dbReference type="Pfam" id="PF26366">
    <property type="entry name" value="DUF8094"/>
    <property type="match status" value="1"/>
</dbReference>
<feature type="domain" description="DUF8094" evidence="3">
    <location>
        <begin position="40"/>
        <end position="331"/>
    </location>
</feature>
<gene>
    <name evidence="4" type="ORF">GCM10025865_22860</name>
</gene>
<dbReference type="RefSeq" id="WP_286217346.1">
    <property type="nucleotide sequence ID" value="NZ_AP027729.1"/>
</dbReference>
<evidence type="ECO:0000259" key="3">
    <source>
        <dbReference type="Pfam" id="PF26366"/>
    </source>
</evidence>
<sequence>MSATKLWRPVAASAVGLTVLAGCASPVPEPDPADPPAEAQAALTQSQEEDVRDAIAAALKAADEAEDAEELKGRVDGPALATRKAQISVAAKADKESLVTDIPADVQQSVVPAFDGWPRTGLAVSVEAEDSQSPRLMVVEQPDARADYELWAWVKLFPDTTLPTFAESSVGSPPVAADDGDTLVMSPDDALAQYIDVLNVGEDSSYADSFDDDLFRSLLEEQDKVLDEALEPADGKHTTTFKKTDDALRSVRTVDGGAVVTGAMTAREKYTAEEGAKIQPQTDAEKALFGDEDASEKLNVDSIAMVSLFVPAADAEDQQVSVLGVERTTTKVSN</sequence>
<evidence type="ECO:0000313" key="4">
    <source>
        <dbReference type="EMBL" id="BDZ42987.1"/>
    </source>
</evidence>
<feature type="signal peptide" evidence="2">
    <location>
        <begin position="1"/>
        <end position="24"/>
    </location>
</feature>
<feature type="chain" id="PRO_5047474882" description="DUF8094 domain-containing protein" evidence="2">
    <location>
        <begin position="25"/>
        <end position="334"/>
    </location>
</feature>
<dbReference type="PROSITE" id="PS51257">
    <property type="entry name" value="PROKAR_LIPOPROTEIN"/>
    <property type="match status" value="1"/>
</dbReference>
<dbReference type="InterPro" id="IPR058407">
    <property type="entry name" value="DUF8094"/>
</dbReference>
<reference evidence="5" key="1">
    <citation type="journal article" date="2019" name="Int. J. Syst. Evol. Microbiol.">
        <title>The Global Catalogue of Microorganisms (GCM) 10K type strain sequencing project: providing services to taxonomists for standard genome sequencing and annotation.</title>
        <authorList>
            <consortium name="The Broad Institute Genomics Platform"/>
            <consortium name="The Broad Institute Genome Sequencing Center for Infectious Disease"/>
            <person name="Wu L."/>
            <person name="Ma J."/>
        </authorList>
    </citation>
    <scope>NUCLEOTIDE SEQUENCE [LARGE SCALE GENOMIC DNA]</scope>
    <source>
        <strain evidence="5">NBRC 108565</strain>
    </source>
</reference>
<name>A0ABN6XDN4_9CELL</name>